<sequence>MELLKHTIDIAIISILGFMGFLAILFTLERMLFLRRVRKNLSRYPAEDSLEQACTNNLTTLYIIYSNAPYVGLLGTVVGIMITFYDMGKASSIDASAIMTGLSLALYATALGLVVAIPTLIAYNALNRKVAVLMTSYKHINQTSATAQQQTTEVSPVCEPATPDTARVTSASISATATKNTCLEVA</sequence>
<comment type="caution">
    <text evidence="11">The sequence shown here is derived from an EMBL/GenBank/DDBJ whole genome shotgun (WGS) entry which is preliminary data.</text>
</comment>
<name>A0A9D1WD39_9GAMM</name>
<keyword evidence="2 8" id="KW-0813">Transport</keyword>
<reference evidence="11" key="1">
    <citation type="journal article" date="2021" name="PeerJ">
        <title>Extensive microbial diversity within the chicken gut microbiome revealed by metagenomics and culture.</title>
        <authorList>
            <person name="Gilroy R."/>
            <person name="Ravi A."/>
            <person name="Getino M."/>
            <person name="Pursley I."/>
            <person name="Horton D.L."/>
            <person name="Alikhan N.F."/>
            <person name="Baker D."/>
            <person name="Gharbi K."/>
            <person name="Hall N."/>
            <person name="Watson M."/>
            <person name="Adriaenssens E.M."/>
            <person name="Foster-Nyarko E."/>
            <person name="Jarju S."/>
            <person name="Secka A."/>
            <person name="Antonio M."/>
            <person name="Oren A."/>
            <person name="Chaudhuri R.R."/>
            <person name="La Ragione R."/>
            <person name="Hildebrand F."/>
            <person name="Pallen M.J."/>
        </authorList>
    </citation>
    <scope>NUCLEOTIDE SEQUENCE</scope>
    <source>
        <strain evidence="11">USASDec5-558</strain>
    </source>
</reference>
<dbReference type="EMBL" id="DXEV01000114">
    <property type="protein sequence ID" value="HIX56999.1"/>
    <property type="molecule type" value="Genomic_DNA"/>
</dbReference>
<evidence type="ECO:0000256" key="8">
    <source>
        <dbReference type="RuleBase" id="RU004057"/>
    </source>
</evidence>
<evidence type="ECO:0000313" key="12">
    <source>
        <dbReference type="Proteomes" id="UP000886829"/>
    </source>
</evidence>
<reference evidence="11" key="2">
    <citation type="submission" date="2021-04" db="EMBL/GenBank/DDBJ databases">
        <authorList>
            <person name="Gilroy R."/>
        </authorList>
    </citation>
    <scope>NUCLEOTIDE SEQUENCE</scope>
    <source>
        <strain evidence="11">USASDec5-558</strain>
    </source>
</reference>
<gene>
    <name evidence="11" type="primary">exbB</name>
    <name evidence="11" type="ORF">H9850_05965</name>
</gene>
<keyword evidence="3" id="KW-1003">Cell membrane</keyword>
<dbReference type="InterPro" id="IPR050790">
    <property type="entry name" value="ExbB/TolQ_transport"/>
</dbReference>
<dbReference type="Pfam" id="PF01618">
    <property type="entry name" value="MotA_ExbB"/>
    <property type="match status" value="1"/>
</dbReference>
<feature type="domain" description="MotA/TolQ/ExbB proton channel" evidence="10">
    <location>
        <begin position="48"/>
        <end position="137"/>
    </location>
</feature>
<evidence type="ECO:0000259" key="10">
    <source>
        <dbReference type="Pfam" id="PF01618"/>
    </source>
</evidence>
<feature type="transmembrane region" description="Helical" evidence="9">
    <location>
        <begin position="6"/>
        <end position="28"/>
    </location>
</feature>
<comment type="similarity">
    <text evidence="8">Belongs to the exbB/tolQ family.</text>
</comment>
<dbReference type="GO" id="GO:0005886">
    <property type="term" value="C:plasma membrane"/>
    <property type="evidence" value="ECO:0007669"/>
    <property type="project" value="UniProtKB-SubCell"/>
</dbReference>
<evidence type="ECO:0000256" key="7">
    <source>
        <dbReference type="ARBA" id="ARBA00023136"/>
    </source>
</evidence>
<dbReference type="GO" id="GO:0017038">
    <property type="term" value="P:protein import"/>
    <property type="evidence" value="ECO:0007669"/>
    <property type="project" value="TreeGrafter"/>
</dbReference>
<keyword evidence="7 9" id="KW-0472">Membrane</keyword>
<dbReference type="PANTHER" id="PTHR30625:SF15">
    <property type="entry name" value="BIOPOLYMER TRANSPORT PROTEIN EXBB"/>
    <property type="match status" value="1"/>
</dbReference>
<evidence type="ECO:0000313" key="11">
    <source>
        <dbReference type="EMBL" id="HIX56999.1"/>
    </source>
</evidence>
<keyword evidence="6 9" id="KW-1133">Transmembrane helix</keyword>
<evidence type="ECO:0000256" key="3">
    <source>
        <dbReference type="ARBA" id="ARBA00022475"/>
    </source>
</evidence>
<dbReference type="GO" id="GO:0055085">
    <property type="term" value="P:transmembrane transport"/>
    <property type="evidence" value="ECO:0007669"/>
    <property type="project" value="InterPro"/>
</dbReference>
<dbReference type="PANTHER" id="PTHR30625">
    <property type="entry name" value="PROTEIN TOLQ"/>
    <property type="match status" value="1"/>
</dbReference>
<keyword evidence="4 9" id="KW-0812">Transmembrane</keyword>
<feature type="transmembrane region" description="Helical" evidence="9">
    <location>
        <begin position="105"/>
        <end position="126"/>
    </location>
</feature>
<evidence type="ECO:0000256" key="5">
    <source>
        <dbReference type="ARBA" id="ARBA00022927"/>
    </source>
</evidence>
<comment type="subcellular location">
    <subcellularLocation>
        <location evidence="1">Cell membrane</location>
        <topology evidence="1">Multi-pass membrane protein</topology>
    </subcellularLocation>
    <subcellularLocation>
        <location evidence="8">Membrane</location>
        <topology evidence="8">Multi-pass membrane protein</topology>
    </subcellularLocation>
</comment>
<evidence type="ECO:0000256" key="4">
    <source>
        <dbReference type="ARBA" id="ARBA00022692"/>
    </source>
</evidence>
<evidence type="ECO:0000256" key="1">
    <source>
        <dbReference type="ARBA" id="ARBA00004651"/>
    </source>
</evidence>
<dbReference type="Proteomes" id="UP000886829">
    <property type="component" value="Unassembled WGS sequence"/>
</dbReference>
<organism evidence="11 12">
    <name type="scientific">Candidatus Anaerobiospirillum pullistercoris</name>
    <dbReference type="NCBI Taxonomy" id="2838452"/>
    <lineage>
        <taxon>Bacteria</taxon>
        <taxon>Pseudomonadati</taxon>
        <taxon>Pseudomonadota</taxon>
        <taxon>Gammaproteobacteria</taxon>
        <taxon>Aeromonadales</taxon>
        <taxon>Succinivibrionaceae</taxon>
        <taxon>Anaerobiospirillum</taxon>
    </lineage>
</organism>
<evidence type="ECO:0000256" key="6">
    <source>
        <dbReference type="ARBA" id="ARBA00022989"/>
    </source>
</evidence>
<keyword evidence="5 8" id="KW-0653">Protein transport</keyword>
<dbReference type="AlphaFoldDB" id="A0A9D1WD39"/>
<dbReference type="InterPro" id="IPR002898">
    <property type="entry name" value="MotA_ExbB_proton_chnl"/>
</dbReference>
<dbReference type="NCBIfam" id="TIGR02805">
    <property type="entry name" value="exbB2"/>
    <property type="match status" value="1"/>
</dbReference>
<evidence type="ECO:0000256" key="2">
    <source>
        <dbReference type="ARBA" id="ARBA00022448"/>
    </source>
</evidence>
<evidence type="ECO:0000256" key="9">
    <source>
        <dbReference type="SAM" id="Phobius"/>
    </source>
</evidence>
<accession>A0A9D1WD39</accession>
<feature type="transmembrane region" description="Helical" evidence="9">
    <location>
        <begin position="68"/>
        <end position="85"/>
    </location>
</feature>
<proteinExistence type="inferred from homology"/>
<protein>
    <submittedName>
        <fullName evidence="11">TonB-system energizer ExbB</fullName>
    </submittedName>
</protein>
<dbReference type="InterPro" id="IPR014172">
    <property type="entry name" value="TonB_ExbB_2"/>
</dbReference>